<gene>
    <name evidence="2" type="ORF">UV20_C0007G0003</name>
</gene>
<dbReference type="Proteomes" id="UP000034837">
    <property type="component" value="Unassembled WGS sequence"/>
</dbReference>
<evidence type="ECO:0000259" key="1">
    <source>
        <dbReference type="Pfam" id="PF08241"/>
    </source>
</evidence>
<dbReference type="EMBL" id="LCDO01000007">
    <property type="protein sequence ID" value="KKS56666.1"/>
    <property type="molecule type" value="Genomic_DNA"/>
</dbReference>
<dbReference type="Gene3D" id="3.40.50.150">
    <property type="entry name" value="Vaccinia Virus protein VP39"/>
    <property type="match status" value="1"/>
</dbReference>
<dbReference type="CDD" id="cd02440">
    <property type="entry name" value="AdoMet_MTases"/>
    <property type="match status" value="1"/>
</dbReference>
<name>A0A0G1CDA5_9BACT</name>
<proteinExistence type="predicted"/>
<dbReference type="InterPro" id="IPR013216">
    <property type="entry name" value="Methyltransf_11"/>
</dbReference>
<dbReference type="Pfam" id="PF08241">
    <property type="entry name" value="Methyltransf_11"/>
    <property type="match status" value="1"/>
</dbReference>
<sequence length="238" mass="27507">MKSYTTSLIKIFFRFRYPVSLIEPAYFWISAPKLLKWILAIRPFSLVVFEVPFLRNMFFKKSINERIVENAFVLSQISNVPSDILDFGTTSSWISLQLASLGHKVKGIDLRPYEFSHPNLNFIQGDVFKTVLPENYFDFVLIISTLEHVRTEDNRADKEVVKNLSNCLKRGGKMVITLPYGKPITLSSHRVYSKDRINGIIPEGLFIKEAKYFKKESDTVWMPSKEEEIAEAEDISLI</sequence>
<comment type="caution">
    <text evidence="2">The sequence shown here is derived from an EMBL/GenBank/DDBJ whole genome shotgun (WGS) entry which is preliminary data.</text>
</comment>
<accession>A0A0G1CDA5</accession>
<dbReference type="InterPro" id="IPR029063">
    <property type="entry name" value="SAM-dependent_MTases_sf"/>
</dbReference>
<reference evidence="2 3" key="1">
    <citation type="journal article" date="2015" name="Nature">
        <title>rRNA introns, odd ribosomes, and small enigmatic genomes across a large radiation of phyla.</title>
        <authorList>
            <person name="Brown C.T."/>
            <person name="Hug L.A."/>
            <person name="Thomas B.C."/>
            <person name="Sharon I."/>
            <person name="Castelle C.J."/>
            <person name="Singh A."/>
            <person name="Wilkins M.J."/>
            <person name="Williams K.H."/>
            <person name="Banfield J.F."/>
        </authorList>
    </citation>
    <scope>NUCLEOTIDE SEQUENCE [LARGE SCALE GENOMIC DNA]</scope>
</reference>
<evidence type="ECO:0000313" key="3">
    <source>
        <dbReference type="Proteomes" id="UP000034837"/>
    </source>
</evidence>
<protein>
    <recommendedName>
        <fullName evidence="1">Methyltransferase type 11 domain-containing protein</fullName>
    </recommendedName>
</protein>
<feature type="domain" description="Methyltransferase type 11" evidence="1">
    <location>
        <begin position="85"/>
        <end position="176"/>
    </location>
</feature>
<evidence type="ECO:0000313" key="2">
    <source>
        <dbReference type="EMBL" id="KKS56666.1"/>
    </source>
</evidence>
<dbReference type="AlphaFoldDB" id="A0A0G1CDA5"/>
<organism evidence="2 3">
    <name type="scientific">Candidatus Magasanikbacteria bacterium GW2011_GWA2_42_32</name>
    <dbReference type="NCBI Taxonomy" id="1619039"/>
    <lineage>
        <taxon>Bacteria</taxon>
        <taxon>Candidatus Magasanikiibacteriota</taxon>
    </lineage>
</organism>
<dbReference type="GO" id="GO:0008757">
    <property type="term" value="F:S-adenosylmethionine-dependent methyltransferase activity"/>
    <property type="evidence" value="ECO:0007669"/>
    <property type="project" value="InterPro"/>
</dbReference>
<dbReference type="SUPFAM" id="SSF53335">
    <property type="entry name" value="S-adenosyl-L-methionine-dependent methyltransferases"/>
    <property type="match status" value="1"/>
</dbReference>